<keyword evidence="1" id="KW-0418">Kinase</keyword>
<dbReference type="RefSeq" id="XP_038779800.1">
    <property type="nucleotide sequence ID" value="XM_038923872.1"/>
</dbReference>
<dbReference type="GO" id="GO:0046854">
    <property type="term" value="P:phosphatidylinositol phosphate biosynthetic process"/>
    <property type="evidence" value="ECO:0007669"/>
    <property type="project" value="TreeGrafter"/>
</dbReference>
<sequence length="643" mass="73181">MAAEAIKLKNRELPSMSLRDINLMSVPLRKKNGDDQPFTDALDSLSLNANSDTLIGASSNSRSTGESGAGSSVDSGADSSHRADVQRSPTSARSDGDNDHHMYKIEHTRSSLGDCVPATYLPEKGHSSTDLNYTTPKQYHRPATLRPFKSPSFSIDLISKSRQHDDIYNALANTTRRNSTMALTTSNVERHGYNETGTITIPEAYEKTERAKEMVLRDHGRIHNNRSQSSLSNRHRFPKTGSFTNKEQRHHPSERYVIPGQRVVEGHHNYALAYNMITGIRVAVSRCSQIPKPLTDYEYKQVSKMVFHWEGSSTTPSSKYEFKFKDYAPEVFRDLRSVFHIDQADYLLALTEKVALTELGSPGKSGSFFYYSGDYRFIIKTIHHSEHCHLRKILKQYHDYVVQNPDTLLCQFYGLHRLKMHTRRGLLKLHIVVMNNIFPPTREIHKRFDLKGSTSGRYTNLVDGKVEGKTSLCLKDLNFLKSNEKIHLGPQRKGSILAQIHNDVEFLQRTNIMDYSLLLGVHNLTEDELTTPVDQEPEFFSNRDREVSNIFALADGGIRAADENGHELPVIYYMAIIDCLTNYSTLKRLETFFRSFKHKRSTISAVPPIEYGKRFYKFLEKGITPANTARENKDAKVKPIKQD</sequence>
<feature type="compositionally biased region" description="Polar residues" evidence="2">
    <location>
        <begin position="51"/>
        <end position="66"/>
    </location>
</feature>
<dbReference type="GeneID" id="62197021"/>
<dbReference type="OrthoDB" id="20783at2759"/>
<dbReference type="EMBL" id="CP064815">
    <property type="protein sequence ID" value="QPG76235.1"/>
    <property type="molecule type" value="Genomic_DNA"/>
</dbReference>
<dbReference type="SMART" id="SM00330">
    <property type="entry name" value="PIPKc"/>
    <property type="match status" value="1"/>
</dbReference>
<dbReference type="InterPro" id="IPR027483">
    <property type="entry name" value="PInositol-4-P-4/5-kinase_C_sf"/>
</dbReference>
<dbReference type="GO" id="GO:0005886">
    <property type="term" value="C:plasma membrane"/>
    <property type="evidence" value="ECO:0007669"/>
    <property type="project" value="TreeGrafter"/>
</dbReference>
<accession>A0A875S7H3</accession>
<feature type="region of interest" description="Disordered" evidence="2">
    <location>
        <begin position="51"/>
        <end position="100"/>
    </location>
</feature>
<name>A0A875S7H3_EENNA</name>
<organism evidence="4 5">
    <name type="scientific">Eeniella nana</name>
    <name type="common">Yeast</name>
    <name type="synonym">Brettanomyces nanus</name>
    <dbReference type="NCBI Taxonomy" id="13502"/>
    <lineage>
        <taxon>Eukaryota</taxon>
        <taxon>Fungi</taxon>
        <taxon>Dikarya</taxon>
        <taxon>Ascomycota</taxon>
        <taxon>Saccharomycotina</taxon>
        <taxon>Pichiomycetes</taxon>
        <taxon>Pichiales</taxon>
        <taxon>Pichiaceae</taxon>
        <taxon>Brettanomyces</taxon>
    </lineage>
</organism>
<dbReference type="CDD" id="cd17303">
    <property type="entry name" value="PIPKc_PIP5K_yeast_like"/>
    <property type="match status" value="1"/>
</dbReference>
<dbReference type="Gene3D" id="3.30.800.10">
    <property type="entry name" value="Phosphatidylinositol Phosphate Kinase II Beta"/>
    <property type="match status" value="1"/>
</dbReference>
<dbReference type="Gene3D" id="3.30.810.10">
    <property type="entry name" value="2-Layer Sandwich"/>
    <property type="match status" value="1"/>
</dbReference>
<keyword evidence="1" id="KW-0808">Transferase</keyword>
<dbReference type="Proteomes" id="UP000662931">
    <property type="component" value="Chromosome 4"/>
</dbReference>
<keyword evidence="1" id="KW-0067">ATP-binding</keyword>
<dbReference type="InterPro" id="IPR002498">
    <property type="entry name" value="PInositol-4-P-4/5-kinase_core"/>
</dbReference>
<evidence type="ECO:0000313" key="4">
    <source>
        <dbReference type="EMBL" id="QPG76235.1"/>
    </source>
</evidence>
<feature type="compositionally biased region" description="Low complexity" evidence="2">
    <location>
        <begin position="69"/>
        <end position="78"/>
    </location>
</feature>
<dbReference type="PROSITE" id="PS51455">
    <property type="entry name" value="PIPK"/>
    <property type="match status" value="1"/>
</dbReference>
<dbReference type="InterPro" id="IPR027484">
    <property type="entry name" value="PInositol-4-P-5-kinase_N"/>
</dbReference>
<reference evidence="4" key="1">
    <citation type="submission" date="2020-10" db="EMBL/GenBank/DDBJ databases">
        <authorList>
            <person name="Roach M.J.R."/>
        </authorList>
    </citation>
    <scope>NUCLEOTIDE SEQUENCE</scope>
    <source>
        <strain evidence="4">CBS 1945</strain>
    </source>
</reference>
<keyword evidence="5" id="KW-1185">Reference proteome</keyword>
<protein>
    <recommendedName>
        <fullName evidence="3">PIPK domain-containing protein</fullName>
    </recommendedName>
</protein>
<keyword evidence="1" id="KW-0547">Nucleotide-binding</keyword>
<evidence type="ECO:0000313" key="5">
    <source>
        <dbReference type="Proteomes" id="UP000662931"/>
    </source>
</evidence>
<dbReference type="InterPro" id="IPR023610">
    <property type="entry name" value="PInositol-4/5-P-5/4-kinase"/>
</dbReference>
<dbReference type="PANTHER" id="PTHR23086:SF8">
    <property type="entry name" value="PHOSPHATIDYLINOSITOL 5-PHOSPHATE 4-KINASE, ISOFORM A"/>
    <property type="match status" value="1"/>
</dbReference>
<dbReference type="SUPFAM" id="SSF56104">
    <property type="entry name" value="SAICAR synthase-like"/>
    <property type="match status" value="1"/>
</dbReference>
<gene>
    <name evidence="4" type="ORF">FOA43_003621</name>
</gene>
<dbReference type="KEGG" id="bnn:FOA43_003621"/>
<dbReference type="GO" id="GO:0005524">
    <property type="term" value="F:ATP binding"/>
    <property type="evidence" value="ECO:0007669"/>
    <property type="project" value="UniProtKB-UniRule"/>
</dbReference>
<evidence type="ECO:0000256" key="1">
    <source>
        <dbReference type="PROSITE-ProRule" id="PRU00781"/>
    </source>
</evidence>
<evidence type="ECO:0000259" key="3">
    <source>
        <dbReference type="PROSITE" id="PS51455"/>
    </source>
</evidence>
<dbReference type="GO" id="GO:0016308">
    <property type="term" value="F:1-phosphatidylinositol-4-phosphate 5-kinase activity"/>
    <property type="evidence" value="ECO:0007669"/>
    <property type="project" value="TreeGrafter"/>
</dbReference>
<feature type="region of interest" description="Disordered" evidence="2">
    <location>
        <begin position="224"/>
        <end position="251"/>
    </location>
</feature>
<dbReference type="PANTHER" id="PTHR23086">
    <property type="entry name" value="PHOSPHATIDYLINOSITOL-4-PHOSPHATE 5-KINASE"/>
    <property type="match status" value="1"/>
</dbReference>
<feature type="domain" description="PIPK" evidence="3">
    <location>
        <begin position="260"/>
        <end position="623"/>
    </location>
</feature>
<dbReference type="Pfam" id="PF01504">
    <property type="entry name" value="PIP5K"/>
    <property type="match status" value="1"/>
</dbReference>
<proteinExistence type="predicted"/>
<feature type="region of interest" description="Disordered" evidence="2">
    <location>
        <begin position="114"/>
        <end position="135"/>
    </location>
</feature>
<dbReference type="AlphaFoldDB" id="A0A875S7H3"/>
<evidence type="ECO:0000256" key="2">
    <source>
        <dbReference type="SAM" id="MobiDB-lite"/>
    </source>
</evidence>